<proteinExistence type="predicted"/>
<evidence type="ECO:0000256" key="2">
    <source>
        <dbReference type="ARBA" id="ARBA00022777"/>
    </source>
</evidence>
<evidence type="ECO:0000256" key="1">
    <source>
        <dbReference type="ARBA" id="ARBA00022679"/>
    </source>
</evidence>
<dbReference type="InterPro" id="IPR005467">
    <property type="entry name" value="His_kinase_dom"/>
</dbReference>
<dbReference type="InterPro" id="IPR050482">
    <property type="entry name" value="Sensor_HK_TwoCompSys"/>
</dbReference>
<dbReference type="CDD" id="cd16917">
    <property type="entry name" value="HATPase_UhpB-NarQ-NarX-like"/>
    <property type="match status" value="1"/>
</dbReference>
<name>A0ABW2ASU2_9MICO</name>
<protein>
    <submittedName>
        <fullName evidence="7">Sensor histidine kinase</fullName>
    </submittedName>
</protein>
<organism evidence="7 8">
    <name type="scientific">Branchiibius cervicis</name>
    <dbReference type="NCBI Taxonomy" id="908252"/>
    <lineage>
        <taxon>Bacteria</taxon>
        <taxon>Bacillati</taxon>
        <taxon>Actinomycetota</taxon>
        <taxon>Actinomycetes</taxon>
        <taxon>Micrococcales</taxon>
        <taxon>Dermacoccaceae</taxon>
        <taxon>Branchiibius</taxon>
    </lineage>
</organism>
<keyword evidence="8" id="KW-1185">Reference proteome</keyword>
<dbReference type="Pfam" id="PF02518">
    <property type="entry name" value="HATPase_c"/>
    <property type="match status" value="1"/>
</dbReference>
<keyword evidence="2 7" id="KW-0418">Kinase</keyword>
<dbReference type="Proteomes" id="UP001596356">
    <property type="component" value="Unassembled WGS sequence"/>
</dbReference>
<evidence type="ECO:0000256" key="5">
    <source>
        <dbReference type="SAM" id="Phobius"/>
    </source>
</evidence>
<dbReference type="PANTHER" id="PTHR24421">
    <property type="entry name" value="NITRATE/NITRITE SENSOR PROTEIN NARX-RELATED"/>
    <property type="match status" value="1"/>
</dbReference>
<comment type="caution">
    <text evidence="7">The sequence shown here is derived from an EMBL/GenBank/DDBJ whole genome shotgun (WGS) entry which is preliminary data.</text>
</comment>
<evidence type="ECO:0000256" key="3">
    <source>
        <dbReference type="ARBA" id="ARBA00023012"/>
    </source>
</evidence>
<dbReference type="Gene3D" id="1.20.5.1930">
    <property type="match status" value="1"/>
</dbReference>
<evidence type="ECO:0000256" key="4">
    <source>
        <dbReference type="SAM" id="Coils"/>
    </source>
</evidence>
<dbReference type="Gene3D" id="3.30.565.10">
    <property type="entry name" value="Histidine kinase-like ATPase, C-terminal domain"/>
    <property type="match status" value="1"/>
</dbReference>
<feature type="transmembrane region" description="Helical" evidence="5">
    <location>
        <begin position="48"/>
        <end position="69"/>
    </location>
</feature>
<feature type="transmembrane region" description="Helical" evidence="5">
    <location>
        <begin position="102"/>
        <end position="125"/>
    </location>
</feature>
<dbReference type="SMART" id="SM00387">
    <property type="entry name" value="HATPase_c"/>
    <property type="match status" value="1"/>
</dbReference>
<dbReference type="InterPro" id="IPR011712">
    <property type="entry name" value="Sig_transdc_His_kin_sub3_dim/P"/>
</dbReference>
<feature type="coiled-coil region" evidence="4">
    <location>
        <begin position="176"/>
        <end position="203"/>
    </location>
</feature>
<reference evidence="8" key="1">
    <citation type="journal article" date="2019" name="Int. J. Syst. Evol. Microbiol.">
        <title>The Global Catalogue of Microorganisms (GCM) 10K type strain sequencing project: providing services to taxonomists for standard genome sequencing and annotation.</title>
        <authorList>
            <consortium name="The Broad Institute Genomics Platform"/>
            <consortium name="The Broad Institute Genome Sequencing Center for Infectious Disease"/>
            <person name="Wu L."/>
            <person name="Ma J."/>
        </authorList>
    </citation>
    <scope>NUCLEOTIDE SEQUENCE [LARGE SCALE GENOMIC DNA]</scope>
    <source>
        <strain evidence="8">NBRC 106593</strain>
    </source>
</reference>
<feature type="domain" description="Histidine kinase" evidence="6">
    <location>
        <begin position="312"/>
        <end position="397"/>
    </location>
</feature>
<feature type="transmembrane region" description="Helical" evidence="5">
    <location>
        <begin position="22"/>
        <end position="41"/>
    </location>
</feature>
<keyword evidence="5" id="KW-1133">Transmembrane helix</keyword>
<keyword evidence="5" id="KW-0812">Transmembrane</keyword>
<evidence type="ECO:0000313" key="8">
    <source>
        <dbReference type="Proteomes" id="UP001596356"/>
    </source>
</evidence>
<keyword evidence="1" id="KW-0808">Transferase</keyword>
<dbReference type="EMBL" id="JBHSWJ010000002">
    <property type="protein sequence ID" value="MFC6714197.1"/>
    <property type="molecule type" value="Genomic_DNA"/>
</dbReference>
<dbReference type="InterPro" id="IPR017205">
    <property type="entry name" value="Sig_transdc_His_kinase_ChrS"/>
</dbReference>
<dbReference type="PANTHER" id="PTHR24421:SF62">
    <property type="entry name" value="SENSORY TRANSDUCTION HISTIDINE KINASE"/>
    <property type="match status" value="1"/>
</dbReference>
<dbReference type="Pfam" id="PF07730">
    <property type="entry name" value="HisKA_3"/>
    <property type="match status" value="1"/>
</dbReference>
<dbReference type="GO" id="GO:0016301">
    <property type="term" value="F:kinase activity"/>
    <property type="evidence" value="ECO:0007669"/>
    <property type="project" value="UniProtKB-KW"/>
</dbReference>
<dbReference type="InterPro" id="IPR036890">
    <property type="entry name" value="HATPase_C_sf"/>
</dbReference>
<sequence length="397" mass="42614">MTQHVASVQGPYWDRVDGPVAAVRWAPLALVAGSMVCAIVVPIRSGAVGYLLLAALSAASVLLAAWWMHRTALVLPLRVAIFAAHLAMGAAMIAISPFYGIFGFFGYVIAMLLFSGPTLLVALGLNALVMAASQVGGFSEAVSNWHAFLALSLVNAGVVAVIVHFGVRRAEEVQEREAAASRLAEVSRRNQELQDQLLEQAHRQGILQERERLSREIHDTVAQDLVAIVSQLEAIDAEGDWRCRVTAAKALARDGLGEARRAVSALRSPLLDDASAADAVRSFLDDWSARHRIRAHLSVQGVPVRTEQDQMIVRVCQEALSNVARHAGASCVEVQLRYTQDGLLLQVRDDGRGFEPLQTESGHGLRNMRERVEAVGGSLDVESACGAGCLIDVAAPA</sequence>
<feature type="transmembrane region" description="Helical" evidence="5">
    <location>
        <begin position="75"/>
        <end position="95"/>
    </location>
</feature>
<accession>A0ABW2ASU2</accession>
<dbReference type="InterPro" id="IPR003594">
    <property type="entry name" value="HATPase_dom"/>
</dbReference>
<gene>
    <name evidence="7" type="ORF">ACFQBT_10390</name>
</gene>
<dbReference type="SUPFAM" id="SSF55874">
    <property type="entry name" value="ATPase domain of HSP90 chaperone/DNA topoisomerase II/histidine kinase"/>
    <property type="match status" value="1"/>
</dbReference>
<dbReference type="PIRSF" id="PIRSF037434">
    <property type="entry name" value="STHK_ChrS"/>
    <property type="match status" value="1"/>
</dbReference>
<evidence type="ECO:0000313" key="7">
    <source>
        <dbReference type="EMBL" id="MFC6714197.1"/>
    </source>
</evidence>
<dbReference type="RefSeq" id="WP_377822506.1">
    <property type="nucleotide sequence ID" value="NZ_JBHSWJ010000002.1"/>
</dbReference>
<keyword evidence="4" id="KW-0175">Coiled coil</keyword>
<dbReference type="PROSITE" id="PS50109">
    <property type="entry name" value="HIS_KIN"/>
    <property type="match status" value="1"/>
</dbReference>
<keyword evidence="3" id="KW-0902">Two-component regulatory system</keyword>
<evidence type="ECO:0000259" key="6">
    <source>
        <dbReference type="PROSITE" id="PS50109"/>
    </source>
</evidence>
<keyword evidence="5" id="KW-0472">Membrane</keyword>
<feature type="transmembrane region" description="Helical" evidence="5">
    <location>
        <begin position="145"/>
        <end position="167"/>
    </location>
</feature>